<comment type="caution">
    <text evidence="3">The sequence shown here is derived from an EMBL/GenBank/DDBJ whole genome shotgun (WGS) entry which is preliminary data.</text>
</comment>
<evidence type="ECO:0000256" key="2">
    <source>
        <dbReference type="SAM" id="Phobius"/>
    </source>
</evidence>
<gene>
    <name evidence="3" type="ORF">EOI86_20540</name>
</gene>
<evidence type="ECO:0000313" key="4">
    <source>
        <dbReference type="Proteomes" id="UP000287447"/>
    </source>
</evidence>
<dbReference type="AlphaFoldDB" id="A0A3S2Y1Q7"/>
<keyword evidence="2" id="KW-0472">Membrane</keyword>
<evidence type="ECO:0000313" key="3">
    <source>
        <dbReference type="EMBL" id="RVU35205.1"/>
    </source>
</evidence>
<keyword evidence="2" id="KW-1133">Transmembrane helix</keyword>
<feature type="region of interest" description="Disordered" evidence="1">
    <location>
        <begin position="123"/>
        <end position="144"/>
    </location>
</feature>
<protein>
    <submittedName>
        <fullName evidence="3">Uncharacterized protein</fullName>
    </submittedName>
</protein>
<feature type="transmembrane region" description="Helical" evidence="2">
    <location>
        <begin position="21"/>
        <end position="45"/>
    </location>
</feature>
<feature type="compositionally biased region" description="Polar residues" evidence="1">
    <location>
        <begin position="123"/>
        <end position="134"/>
    </location>
</feature>
<organism evidence="3 4">
    <name type="scientific">Hwanghaeella grinnelliae</name>
    <dbReference type="NCBI Taxonomy" id="2500179"/>
    <lineage>
        <taxon>Bacteria</taxon>
        <taxon>Pseudomonadati</taxon>
        <taxon>Pseudomonadota</taxon>
        <taxon>Alphaproteobacteria</taxon>
        <taxon>Rhodospirillales</taxon>
        <taxon>Rhodospirillaceae</taxon>
        <taxon>Hwanghaeella</taxon>
    </lineage>
</organism>
<dbReference type="EMBL" id="SADE01000003">
    <property type="protein sequence ID" value="RVU35205.1"/>
    <property type="molecule type" value="Genomic_DNA"/>
</dbReference>
<accession>A0A3S2Y1Q7</accession>
<name>A0A3S2Y1Q7_9PROT</name>
<evidence type="ECO:0000256" key="1">
    <source>
        <dbReference type="SAM" id="MobiDB-lite"/>
    </source>
</evidence>
<dbReference type="OrthoDB" id="7057678at2"/>
<dbReference type="RefSeq" id="WP_127767526.1">
    <property type="nucleotide sequence ID" value="NZ_SADE01000003.1"/>
</dbReference>
<sequence length="231" mass="25406">MSANIGSDNDDQNSELLPPRIRLLGSVATGFVSLAIIAYFLAHIFCKFGPAPKDLDLSTILVLTTVGFLFFSIPWRQLGFSLTKFGPLEFERKLEGQSEEHIQVISLLEERIDDLETLVQAVGGQTQQSENSDAANDALSVEKPAGAPISRNTEKIGEAELRELVVSFLTQYSKWAFSPSRIENWGSTKPGFENLSNDGKLLRKTLRKLVADGVADTKISQKGLTLYKISS</sequence>
<feature type="transmembrane region" description="Helical" evidence="2">
    <location>
        <begin position="57"/>
        <end position="75"/>
    </location>
</feature>
<dbReference type="Proteomes" id="UP000287447">
    <property type="component" value="Unassembled WGS sequence"/>
</dbReference>
<keyword evidence="2" id="KW-0812">Transmembrane</keyword>
<reference evidence="4" key="1">
    <citation type="submission" date="2019-01" db="EMBL/GenBank/DDBJ databases">
        <title>Gri0909 isolated from a small marine red alga.</title>
        <authorList>
            <person name="Kim J."/>
            <person name="Jeong S.E."/>
            <person name="Jeon C.O."/>
        </authorList>
    </citation>
    <scope>NUCLEOTIDE SEQUENCE [LARGE SCALE GENOMIC DNA]</scope>
    <source>
        <strain evidence="4">Gri0909</strain>
    </source>
</reference>
<proteinExistence type="predicted"/>
<keyword evidence="4" id="KW-1185">Reference proteome</keyword>